<evidence type="ECO:0000256" key="2">
    <source>
        <dbReference type="ARBA" id="ARBA00009749"/>
    </source>
</evidence>
<dbReference type="InterPro" id="IPR006668">
    <property type="entry name" value="Mg_transptr_MgtE_intracell_dom"/>
</dbReference>
<gene>
    <name evidence="11" type="ORF">EV215_0510</name>
</gene>
<keyword evidence="6 9" id="KW-1133">Transmembrane helix</keyword>
<dbReference type="SUPFAM" id="SSF158791">
    <property type="entry name" value="MgtE N-terminal domain-like"/>
    <property type="match status" value="1"/>
</dbReference>
<feature type="transmembrane region" description="Helical" evidence="9">
    <location>
        <begin position="422"/>
        <end position="449"/>
    </location>
</feature>
<organism evidence="11 12">
    <name type="scientific">Hypnocyclicus thermotrophus</name>
    <dbReference type="NCBI Taxonomy" id="1627895"/>
    <lineage>
        <taxon>Bacteria</taxon>
        <taxon>Fusobacteriati</taxon>
        <taxon>Fusobacteriota</taxon>
        <taxon>Fusobacteriia</taxon>
        <taxon>Fusobacteriales</taxon>
        <taxon>Fusobacteriaceae</taxon>
        <taxon>Hypnocyclicus</taxon>
    </lineage>
</organism>
<dbReference type="Pfam" id="PF01769">
    <property type="entry name" value="MgtE"/>
    <property type="match status" value="1"/>
</dbReference>
<comment type="function">
    <text evidence="9">Acts as a magnesium transporter.</text>
</comment>
<dbReference type="RefSeq" id="WP_243832383.1">
    <property type="nucleotide sequence ID" value="NZ_SOBG01000002.1"/>
</dbReference>
<dbReference type="EMBL" id="SOBG01000002">
    <property type="protein sequence ID" value="TDT71822.1"/>
    <property type="molecule type" value="Genomic_DNA"/>
</dbReference>
<dbReference type="PANTHER" id="PTHR43773:SF1">
    <property type="entry name" value="MAGNESIUM TRANSPORTER MGTE"/>
    <property type="match status" value="1"/>
</dbReference>
<dbReference type="InterPro" id="IPR006669">
    <property type="entry name" value="MgtE_transporter"/>
</dbReference>
<keyword evidence="9" id="KW-1003">Cell membrane</keyword>
<comment type="subcellular location">
    <subcellularLocation>
        <location evidence="9">Cell membrane</location>
        <topology evidence="9">Multi-pass membrane protein</topology>
    </subcellularLocation>
    <subcellularLocation>
        <location evidence="1">Membrane</location>
        <topology evidence="1">Multi-pass membrane protein</topology>
    </subcellularLocation>
</comment>
<keyword evidence="8" id="KW-0129">CBS domain</keyword>
<keyword evidence="7 9" id="KW-0472">Membrane</keyword>
<feature type="transmembrane region" description="Helical" evidence="9">
    <location>
        <begin position="354"/>
        <end position="374"/>
    </location>
</feature>
<evidence type="ECO:0000313" key="12">
    <source>
        <dbReference type="Proteomes" id="UP000294678"/>
    </source>
</evidence>
<dbReference type="Pfam" id="PF03448">
    <property type="entry name" value="MgtE_N"/>
    <property type="match status" value="1"/>
</dbReference>
<dbReference type="NCBIfam" id="TIGR00400">
    <property type="entry name" value="mgtE"/>
    <property type="match status" value="1"/>
</dbReference>
<evidence type="ECO:0000256" key="4">
    <source>
        <dbReference type="ARBA" id="ARBA00022692"/>
    </source>
</evidence>
<dbReference type="AlphaFoldDB" id="A0AA46DZH2"/>
<dbReference type="InterPro" id="IPR006667">
    <property type="entry name" value="SLC41_membr_dom"/>
</dbReference>
<keyword evidence="5 9" id="KW-0460">Magnesium</keyword>
<dbReference type="SUPFAM" id="SSF161093">
    <property type="entry name" value="MgtE membrane domain-like"/>
    <property type="match status" value="1"/>
</dbReference>
<dbReference type="PROSITE" id="PS51371">
    <property type="entry name" value="CBS"/>
    <property type="match status" value="1"/>
</dbReference>
<dbReference type="SMART" id="SM00924">
    <property type="entry name" value="MgtE_N"/>
    <property type="match status" value="1"/>
</dbReference>
<evidence type="ECO:0000256" key="3">
    <source>
        <dbReference type="ARBA" id="ARBA00022448"/>
    </source>
</evidence>
<reference evidence="11 12" key="1">
    <citation type="submission" date="2019-03" db="EMBL/GenBank/DDBJ databases">
        <title>Genomic Encyclopedia of Type Strains, Phase IV (KMG-IV): sequencing the most valuable type-strain genomes for metagenomic binning, comparative biology and taxonomic classification.</title>
        <authorList>
            <person name="Goeker M."/>
        </authorList>
    </citation>
    <scope>NUCLEOTIDE SEQUENCE [LARGE SCALE GENOMIC DNA]</scope>
    <source>
        <strain evidence="11 12">DSM 100055</strain>
    </source>
</reference>
<dbReference type="SUPFAM" id="SSF54631">
    <property type="entry name" value="CBS-domain pair"/>
    <property type="match status" value="1"/>
</dbReference>
<dbReference type="InterPro" id="IPR046342">
    <property type="entry name" value="CBS_dom_sf"/>
</dbReference>
<dbReference type="SMART" id="SM00116">
    <property type="entry name" value="CBS"/>
    <property type="match status" value="1"/>
</dbReference>
<name>A0AA46DZH2_9FUSO</name>
<sequence>MDIKQVKQLIEEKKYVKLKEELEDIHEVNISEILKLLDSKEALLIYRLLSKDIAAEVFSYLDPDDQEKLINGFTDVEIKDLIEELYWDDMIDLIEEMPASIVKKILKNSNAENRKLINHFLNYPEDSAGSLMTIEYISLYPEMTVKESLDYIRSVGNEKETIYTSYILDKGKKLLGTVSLKELILAEPNIKVKEIANEDVISVYTTDDQELIAEVFKKYDLITVPVIDKEGRMVGIITIDDIVDVIEEETTEDIQKMAAITPLEEKYLDIGPIEMAKKRIPWLAILMISASLTSAVISRYESILAQMTVLSSFMPLLSGTSGNAGSQVSALIIRGLSLGNIKLKDLYKVIWNEFRTSIIIGIVLAIINFFRLYYLEIALVGNPEKFRISLLVSISLMFTIIMSKIVGGILPIAVKSIKLDPALMASPLLTTIIDVMSLIVYFNLVHFFFNI</sequence>
<evidence type="ECO:0000256" key="5">
    <source>
        <dbReference type="ARBA" id="ARBA00022842"/>
    </source>
</evidence>
<keyword evidence="12" id="KW-1185">Reference proteome</keyword>
<dbReference type="InterPro" id="IPR036739">
    <property type="entry name" value="SLC41_membr_dom_sf"/>
</dbReference>
<evidence type="ECO:0000256" key="6">
    <source>
        <dbReference type="ARBA" id="ARBA00022989"/>
    </source>
</evidence>
<dbReference type="InterPro" id="IPR000644">
    <property type="entry name" value="CBS_dom"/>
</dbReference>
<dbReference type="Gene3D" id="1.25.60.10">
    <property type="entry name" value="MgtE N-terminal domain-like"/>
    <property type="match status" value="1"/>
</dbReference>
<comment type="subunit">
    <text evidence="9">Homodimer.</text>
</comment>
<evidence type="ECO:0000256" key="8">
    <source>
        <dbReference type="PROSITE-ProRule" id="PRU00703"/>
    </source>
</evidence>
<dbReference type="CDD" id="cd04606">
    <property type="entry name" value="CBS_pair_Mg_transporter"/>
    <property type="match status" value="1"/>
</dbReference>
<dbReference type="Pfam" id="PF00571">
    <property type="entry name" value="CBS"/>
    <property type="match status" value="2"/>
</dbReference>
<evidence type="ECO:0000256" key="1">
    <source>
        <dbReference type="ARBA" id="ARBA00004141"/>
    </source>
</evidence>
<proteinExistence type="inferred from homology"/>
<dbReference type="GO" id="GO:0005886">
    <property type="term" value="C:plasma membrane"/>
    <property type="evidence" value="ECO:0007669"/>
    <property type="project" value="UniProtKB-SubCell"/>
</dbReference>
<dbReference type="Proteomes" id="UP000294678">
    <property type="component" value="Unassembled WGS sequence"/>
</dbReference>
<keyword evidence="3 9" id="KW-0813">Transport</keyword>
<evidence type="ECO:0000256" key="7">
    <source>
        <dbReference type="ARBA" id="ARBA00023136"/>
    </source>
</evidence>
<dbReference type="GO" id="GO:0015095">
    <property type="term" value="F:magnesium ion transmembrane transporter activity"/>
    <property type="evidence" value="ECO:0007669"/>
    <property type="project" value="UniProtKB-UniRule"/>
</dbReference>
<comment type="similarity">
    <text evidence="2 9">Belongs to the SLC41A transporter family.</text>
</comment>
<evidence type="ECO:0000256" key="9">
    <source>
        <dbReference type="RuleBase" id="RU362011"/>
    </source>
</evidence>
<comment type="caution">
    <text evidence="9">Lacks conserved residue(s) required for the propagation of feature annotation.</text>
</comment>
<evidence type="ECO:0000259" key="10">
    <source>
        <dbReference type="PROSITE" id="PS51371"/>
    </source>
</evidence>
<dbReference type="Gene3D" id="3.10.580.10">
    <property type="entry name" value="CBS-domain"/>
    <property type="match status" value="1"/>
</dbReference>
<accession>A0AA46DZH2</accession>
<evidence type="ECO:0000313" key="11">
    <source>
        <dbReference type="EMBL" id="TDT71822.1"/>
    </source>
</evidence>
<comment type="caution">
    <text evidence="11">The sequence shown here is derived from an EMBL/GenBank/DDBJ whole genome shotgun (WGS) entry which is preliminary data.</text>
</comment>
<keyword evidence="4 9" id="KW-0812">Transmembrane</keyword>
<feature type="transmembrane region" description="Helical" evidence="9">
    <location>
        <begin position="386"/>
        <end position="410"/>
    </location>
</feature>
<protein>
    <recommendedName>
        <fullName evidence="9">Magnesium transporter MgtE</fullName>
    </recommendedName>
</protein>
<dbReference type="GO" id="GO:0046872">
    <property type="term" value="F:metal ion binding"/>
    <property type="evidence" value="ECO:0007669"/>
    <property type="project" value="UniProtKB-KW"/>
</dbReference>
<keyword evidence="9" id="KW-0479">Metal-binding</keyword>
<dbReference type="InterPro" id="IPR038076">
    <property type="entry name" value="MgtE_N_sf"/>
</dbReference>
<feature type="domain" description="CBS" evidence="10">
    <location>
        <begin position="196"/>
        <end position="252"/>
    </location>
</feature>
<dbReference type="PANTHER" id="PTHR43773">
    <property type="entry name" value="MAGNESIUM TRANSPORTER MGTE"/>
    <property type="match status" value="1"/>
</dbReference>
<dbReference type="Gene3D" id="1.10.357.20">
    <property type="entry name" value="SLC41 divalent cation transporters, integral membrane domain"/>
    <property type="match status" value="1"/>
</dbReference>